<dbReference type="EMBL" id="CP147248">
    <property type="protein sequence ID" value="WYJ85144.1"/>
    <property type="molecule type" value="Genomic_DNA"/>
</dbReference>
<organism evidence="1 2">
    <name type="scientific">Candidatus Enterococcus lemimoniae</name>
    <dbReference type="NCBI Taxonomy" id="1834167"/>
    <lineage>
        <taxon>Bacteria</taxon>
        <taxon>Bacillati</taxon>
        <taxon>Bacillota</taxon>
        <taxon>Bacilli</taxon>
        <taxon>Lactobacillales</taxon>
        <taxon>Enterococcaceae</taxon>
        <taxon>Enterococcus</taxon>
    </lineage>
</organism>
<name>A0ABZ2T2Q3_9ENTE</name>
<evidence type="ECO:0000313" key="2">
    <source>
        <dbReference type="Proteomes" id="UP000195080"/>
    </source>
</evidence>
<accession>A0ABZ2T2Q3</accession>
<sequence length="47" mass="5485">MLFVGSFFIYLLSLCSSIKLKYYSLNFLSILVEIITKIFMNVIICLE</sequence>
<protein>
    <submittedName>
        <fullName evidence="1">Uncharacterized protein</fullName>
    </submittedName>
</protein>
<keyword evidence="2" id="KW-1185">Reference proteome</keyword>
<evidence type="ECO:0000313" key="1">
    <source>
        <dbReference type="EMBL" id="WYJ85144.1"/>
    </source>
</evidence>
<proteinExistence type="predicted"/>
<dbReference type="Proteomes" id="UP000195080">
    <property type="component" value="Chromosome"/>
</dbReference>
<gene>
    <name evidence="1" type="ORF">A5866_000202</name>
</gene>
<reference evidence="2" key="1">
    <citation type="submission" date="2017-05" db="EMBL/GenBank/DDBJ databases">
        <title>The Genome Sequence of EEnterococcus faecalis 9F2_4866.</title>
        <authorList>
            <consortium name="The Broad Institute Genomics Platform"/>
            <consortium name="The Broad Institute Genomic Center for Infectious Diseases"/>
            <person name="Earl A."/>
            <person name="Manson A."/>
            <person name="Schwartman J."/>
            <person name="Gilmore M."/>
            <person name="Abouelleil A."/>
            <person name="Cao P."/>
            <person name="Chapman S."/>
            <person name="Cusick C."/>
            <person name="Shea T."/>
            <person name="Young S."/>
            <person name="Neafsey D."/>
            <person name="Nusbaum C."/>
            <person name="Birren B."/>
        </authorList>
    </citation>
    <scope>NUCLEOTIDE SEQUENCE [LARGE SCALE GENOMIC DNA]</scope>
    <source>
        <strain evidence="2">12C11_DIV0727</strain>
    </source>
</reference>